<comment type="caution">
    <text evidence="2">The sequence shown here is derived from an EMBL/GenBank/DDBJ whole genome shotgun (WGS) entry which is preliminary data.</text>
</comment>
<dbReference type="EMBL" id="VEPZ02000193">
    <property type="protein sequence ID" value="KAE8731648.1"/>
    <property type="molecule type" value="Genomic_DNA"/>
</dbReference>
<evidence type="ECO:0000259" key="1">
    <source>
        <dbReference type="Pfam" id="PF10551"/>
    </source>
</evidence>
<dbReference type="AlphaFoldDB" id="A0A6A3CWD1"/>
<dbReference type="PANTHER" id="PTHR31973">
    <property type="entry name" value="POLYPROTEIN, PUTATIVE-RELATED"/>
    <property type="match status" value="1"/>
</dbReference>
<dbReference type="PANTHER" id="PTHR31973:SF195">
    <property type="entry name" value="MUDR FAMILY TRANSPOSASE"/>
    <property type="match status" value="1"/>
</dbReference>
<dbReference type="Pfam" id="PF10551">
    <property type="entry name" value="MULE"/>
    <property type="match status" value="1"/>
</dbReference>
<dbReference type="Proteomes" id="UP000436088">
    <property type="component" value="Unassembled WGS sequence"/>
</dbReference>
<dbReference type="InterPro" id="IPR018289">
    <property type="entry name" value="MULE_transposase_dom"/>
</dbReference>
<protein>
    <recommendedName>
        <fullName evidence="1">MULE transposase domain-containing protein</fullName>
    </recommendedName>
</protein>
<reference evidence="2" key="1">
    <citation type="submission" date="2019-09" db="EMBL/GenBank/DDBJ databases">
        <title>Draft genome information of white flower Hibiscus syriacus.</title>
        <authorList>
            <person name="Kim Y.-M."/>
        </authorList>
    </citation>
    <scope>NUCLEOTIDE SEQUENCE [LARGE SCALE GENOMIC DNA]</scope>
    <source>
        <strain evidence="2">YM2019G1</strain>
    </source>
</reference>
<name>A0A6A3CWD1_HIBSY</name>
<evidence type="ECO:0000313" key="2">
    <source>
        <dbReference type="EMBL" id="KAE8731648.1"/>
    </source>
</evidence>
<accession>A0A6A3CWD1</accession>
<evidence type="ECO:0000313" key="3">
    <source>
        <dbReference type="Proteomes" id="UP000436088"/>
    </source>
</evidence>
<feature type="domain" description="MULE transposase" evidence="1">
    <location>
        <begin position="162"/>
        <end position="249"/>
    </location>
</feature>
<sequence length="378" mass="43397">MSNKFFTIVHYNGEILQIDVGVVFKLDRLINMIFPVDFDDDDDVVVMFGLHQSLNNNMLEIYGDENLVGRFDESLVEFSEDDVNIVPLVDDDDTTLVDESDIVEAALEGQDPESKFNHHDLPRYHHAVAMRDINYFAIRNPKIFDMPELCVAHWGSSDEQSSEHILMIIVAQDGDKNIFLIAFAIVKNESEETWNFFLSNLRSHVITQEGVCMIADRSAGLLSTISGPKNRWTSPHAYPACCICHIASNAIKRFKQKNIKKKIINMGYALLQPNFRARLENLRRYEDDVYEFAAEIPRERWSQAYDIEGRCYDHMTTNLAECINSVLKGTRYLPIASIVRETYFRLGKVWADKSAQIDAMISDGRNWTPDLEKAIQKN</sequence>
<gene>
    <name evidence="2" type="ORF">F3Y22_tig00002793pilonHSYRG00190</name>
</gene>
<organism evidence="2 3">
    <name type="scientific">Hibiscus syriacus</name>
    <name type="common">Rose of Sharon</name>
    <dbReference type="NCBI Taxonomy" id="106335"/>
    <lineage>
        <taxon>Eukaryota</taxon>
        <taxon>Viridiplantae</taxon>
        <taxon>Streptophyta</taxon>
        <taxon>Embryophyta</taxon>
        <taxon>Tracheophyta</taxon>
        <taxon>Spermatophyta</taxon>
        <taxon>Magnoliopsida</taxon>
        <taxon>eudicotyledons</taxon>
        <taxon>Gunneridae</taxon>
        <taxon>Pentapetalae</taxon>
        <taxon>rosids</taxon>
        <taxon>malvids</taxon>
        <taxon>Malvales</taxon>
        <taxon>Malvaceae</taxon>
        <taxon>Malvoideae</taxon>
        <taxon>Hibiscus</taxon>
    </lineage>
</organism>
<proteinExistence type="predicted"/>
<keyword evidence="3" id="KW-1185">Reference proteome</keyword>